<dbReference type="SMART" id="SM00028">
    <property type="entry name" value="TPR"/>
    <property type="match status" value="5"/>
</dbReference>
<dbReference type="Gene3D" id="1.25.40.10">
    <property type="entry name" value="Tetratricopeptide repeat domain"/>
    <property type="match status" value="2"/>
</dbReference>
<evidence type="ECO:0000259" key="7">
    <source>
        <dbReference type="SMART" id="SM01043"/>
    </source>
</evidence>
<dbReference type="OrthoDB" id="3275754at2"/>
<sequence>MEVSFELLGEVRVLVDGVAVDLGHARQRCVLAALLVDHNQPQSLDSLTEKVWGDRAPRQARSTLYGYLFRLRQVLGGVPGAVIGRTAAGYVLPVDAGTVDLERFRALVERSRSGDDDEALALVERALGLWRGEALGGISGGWADAVRQGLDRERWSAVAHRNDIALRLGRHESLLAELSTLVKRDPLDERLAAQFMLALHRSGRPAEAMAHYQVIRRALADELGTDPGPRLRELYQQMLVGEVAPPAVGRPPTPRQLPAPPRLFVGRDDELVVLDGALARQGGSLAVVGAGGSGKTALALHWAHRALDRFPDGQLYADLRGFDPTGPPTSTSAVLLGFLGALGATSLPADVDGQAALYRSLVAGRRLLVVLDNARDTDQVLALLPGGTTCTTLITSRHRLTALTASRGVPTLALDVLPDDDARALLSGHLSPQRVSAEPEAVATLLGHCAGLPLAIGIVAARAAAHPGFPLAAFADELGEADGLDGLDTAELSTSLRAVFAASLRALSADAARLFALLGIAPGPDIGLPAVAALADVPVPRARSLLEELETGHLVRQHVPGRYRMHDLVRLCAAERARDEETALGRVIDFYVRSGLAAERALYPHETPAAVFSDQPGPADDGTALAWLVTEYTCLIAAQEAAVRAGDHPAVWRLAWALDTFQRRQGHLHRDQITVWRAGLAAADRAGDLDARALASWRLGAALARAGDVDEASRHLHRALTLSREAGDPSGEAAVHQSLAWVRETQGDDRQALHHAVSALDVLGTLDRPIRHAHALNQAGWYAARLNDLDQARHYCEAALSLARAHADRDAEARTLDSLGYIAHRAGHHDKAVAHYELALTHFEDVGATYDYADTVERLADAHAAAGRPDRAREHRLRALALFLQQHRTADADRVALTVEADARKRGNPRRGS</sequence>
<dbReference type="Gene3D" id="1.10.10.10">
    <property type="entry name" value="Winged helix-like DNA-binding domain superfamily/Winged helix DNA-binding domain"/>
    <property type="match status" value="1"/>
</dbReference>
<dbReference type="InterPro" id="IPR027417">
    <property type="entry name" value="P-loop_NTPase"/>
</dbReference>
<dbReference type="InterPro" id="IPR016032">
    <property type="entry name" value="Sig_transdc_resp-reg_C-effctor"/>
</dbReference>
<dbReference type="InterPro" id="IPR019734">
    <property type="entry name" value="TPR_rpt"/>
</dbReference>
<comment type="similarity">
    <text evidence="1">Belongs to the AfsR/DnrI/RedD regulatory family.</text>
</comment>
<feature type="domain" description="OmpR/PhoB-type" evidence="6">
    <location>
        <begin position="17"/>
        <end position="92"/>
    </location>
</feature>
<keyword evidence="2" id="KW-0805">Transcription regulation</keyword>
<reference evidence="9" key="1">
    <citation type="journal article" date="2021" name="Curr. Microbiol.">
        <title>Complete genome of nocamycin-producing strain Saccharothrix syringae NRRL B-16468 reveals the biosynthetic potential for secondary metabolites.</title>
        <authorList>
            <person name="Mo X."/>
            <person name="Yang S."/>
        </authorList>
    </citation>
    <scope>NUCLEOTIDE SEQUENCE [LARGE SCALE GENOMIC DNA]</scope>
    <source>
        <strain evidence="9">ATCC 51364 / DSM 43886 / JCM 6844 / KCTC 9398 / NBRC 14523 / NRRL B-16468 / INA 2240</strain>
    </source>
</reference>
<keyword evidence="4" id="KW-0804">Transcription</keyword>
<dbReference type="Proteomes" id="UP000325787">
    <property type="component" value="Chromosome"/>
</dbReference>
<dbReference type="Pfam" id="PF03704">
    <property type="entry name" value="BTAD"/>
    <property type="match status" value="1"/>
</dbReference>
<evidence type="ECO:0000256" key="3">
    <source>
        <dbReference type="ARBA" id="ARBA00023125"/>
    </source>
</evidence>
<feature type="domain" description="Bacterial transcriptional activator" evidence="7">
    <location>
        <begin position="99"/>
        <end position="239"/>
    </location>
</feature>
<keyword evidence="3" id="KW-0238">DNA-binding</keyword>
<dbReference type="EMBL" id="CP034550">
    <property type="protein sequence ID" value="QFZ18784.1"/>
    <property type="molecule type" value="Genomic_DNA"/>
</dbReference>
<evidence type="ECO:0000256" key="2">
    <source>
        <dbReference type="ARBA" id="ARBA00023015"/>
    </source>
</evidence>
<dbReference type="GO" id="GO:0003677">
    <property type="term" value="F:DNA binding"/>
    <property type="evidence" value="ECO:0007669"/>
    <property type="project" value="UniProtKB-KW"/>
</dbReference>
<dbReference type="Pfam" id="PF13424">
    <property type="entry name" value="TPR_12"/>
    <property type="match status" value="2"/>
</dbReference>
<dbReference type="Gene3D" id="3.40.50.300">
    <property type="entry name" value="P-loop containing nucleotide triphosphate hydrolases"/>
    <property type="match status" value="1"/>
</dbReference>
<name>A0A5Q0GZ28_SACSY</name>
<evidence type="ECO:0000313" key="8">
    <source>
        <dbReference type="EMBL" id="QFZ18784.1"/>
    </source>
</evidence>
<dbReference type="AlphaFoldDB" id="A0A5Q0GZ28"/>
<dbReference type="KEGG" id="ssyi:EKG83_16190"/>
<gene>
    <name evidence="8" type="ORF">EKG83_16190</name>
</gene>
<feature type="repeat" description="TPR" evidence="5">
    <location>
        <begin position="693"/>
        <end position="726"/>
    </location>
</feature>
<proteinExistence type="inferred from homology"/>
<evidence type="ECO:0000256" key="4">
    <source>
        <dbReference type="ARBA" id="ARBA00023163"/>
    </source>
</evidence>
<dbReference type="GO" id="GO:0000160">
    <property type="term" value="P:phosphorelay signal transduction system"/>
    <property type="evidence" value="ECO:0007669"/>
    <property type="project" value="InterPro"/>
</dbReference>
<dbReference type="InterPro" id="IPR051677">
    <property type="entry name" value="AfsR-DnrI-RedD_regulator"/>
</dbReference>
<dbReference type="InterPro" id="IPR005158">
    <property type="entry name" value="BTAD"/>
</dbReference>
<dbReference type="InterPro" id="IPR001867">
    <property type="entry name" value="OmpR/PhoB-type_DNA-bd"/>
</dbReference>
<dbReference type="PANTHER" id="PTHR35807">
    <property type="entry name" value="TRANSCRIPTIONAL REGULATOR REDD-RELATED"/>
    <property type="match status" value="1"/>
</dbReference>
<keyword evidence="9" id="KW-1185">Reference proteome</keyword>
<dbReference type="GO" id="GO:0006355">
    <property type="term" value="P:regulation of DNA-templated transcription"/>
    <property type="evidence" value="ECO:0007669"/>
    <property type="project" value="InterPro"/>
</dbReference>
<dbReference type="CDD" id="cd15831">
    <property type="entry name" value="BTAD"/>
    <property type="match status" value="1"/>
</dbReference>
<protein>
    <submittedName>
        <fullName evidence="8">Tetratricopeptide repeat protein</fullName>
    </submittedName>
</protein>
<evidence type="ECO:0000256" key="5">
    <source>
        <dbReference type="PROSITE-ProRule" id="PRU00339"/>
    </source>
</evidence>
<dbReference type="SUPFAM" id="SSF52540">
    <property type="entry name" value="P-loop containing nucleoside triphosphate hydrolases"/>
    <property type="match status" value="1"/>
</dbReference>
<dbReference type="PANTHER" id="PTHR35807:SF1">
    <property type="entry name" value="TRANSCRIPTIONAL REGULATOR REDD"/>
    <property type="match status" value="1"/>
</dbReference>
<dbReference type="PRINTS" id="PR00364">
    <property type="entry name" value="DISEASERSIST"/>
</dbReference>
<dbReference type="SUPFAM" id="SSF48452">
    <property type="entry name" value="TPR-like"/>
    <property type="match status" value="3"/>
</dbReference>
<accession>A0A5Q0GZ28</accession>
<dbReference type="InterPro" id="IPR036388">
    <property type="entry name" value="WH-like_DNA-bd_sf"/>
</dbReference>
<dbReference type="InterPro" id="IPR011990">
    <property type="entry name" value="TPR-like_helical_dom_sf"/>
</dbReference>
<dbReference type="PROSITE" id="PS50005">
    <property type="entry name" value="TPR"/>
    <property type="match status" value="1"/>
</dbReference>
<dbReference type="RefSeq" id="WP_033431005.1">
    <property type="nucleotide sequence ID" value="NZ_CP034550.1"/>
</dbReference>
<dbReference type="SUPFAM" id="SSF46894">
    <property type="entry name" value="C-terminal effector domain of the bipartite response regulators"/>
    <property type="match status" value="1"/>
</dbReference>
<keyword evidence="5" id="KW-0802">TPR repeat</keyword>
<evidence type="ECO:0000313" key="9">
    <source>
        <dbReference type="Proteomes" id="UP000325787"/>
    </source>
</evidence>
<dbReference type="SMART" id="SM00862">
    <property type="entry name" value="Trans_reg_C"/>
    <property type="match status" value="1"/>
</dbReference>
<evidence type="ECO:0000256" key="1">
    <source>
        <dbReference type="ARBA" id="ARBA00005820"/>
    </source>
</evidence>
<organism evidence="8 9">
    <name type="scientific">Saccharothrix syringae</name>
    <name type="common">Nocardiopsis syringae</name>
    <dbReference type="NCBI Taxonomy" id="103733"/>
    <lineage>
        <taxon>Bacteria</taxon>
        <taxon>Bacillati</taxon>
        <taxon>Actinomycetota</taxon>
        <taxon>Actinomycetes</taxon>
        <taxon>Pseudonocardiales</taxon>
        <taxon>Pseudonocardiaceae</taxon>
        <taxon>Saccharothrix</taxon>
    </lineage>
</organism>
<evidence type="ECO:0000259" key="6">
    <source>
        <dbReference type="SMART" id="SM00862"/>
    </source>
</evidence>
<dbReference type="SMART" id="SM01043">
    <property type="entry name" value="BTAD"/>
    <property type="match status" value="1"/>
</dbReference>